<evidence type="ECO:0000313" key="2">
    <source>
        <dbReference type="EMBL" id="VFT92847.1"/>
    </source>
</evidence>
<evidence type="ECO:0000313" key="3">
    <source>
        <dbReference type="Proteomes" id="UP000332933"/>
    </source>
</evidence>
<reference evidence="1" key="2">
    <citation type="submission" date="2019-06" db="EMBL/GenBank/DDBJ databases">
        <title>Genomics analysis of Aphanomyces spp. identifies a new class of oomycete effector associated with host adaptation.</title>
        <authorList>
            <person name="Gaulin E."/>
        </authorList>
    </citation>
    <scope>NUCLEOTIDE SEQUENCE</scope>
    <source>
        <strain evidence="1">CBS 578.67</strain>
    </source>
</reference>
<evidence type="ECO:0000313" key="1">
    <source>
        <dbReference type="EMBL" id="KAF0692915.1"/>
    </source>
</evidence>
<dbReference type="AlphaFoldDB" id="A0A485L4S0"/>
<accession>A0A485L4S0</accession>
<dbReference type="EMBL" id="CAADRA010005811">
    <property type="protein sequence ID" value="VFT92847.1"/>
    <property type="molecule type" value="Genomic_DNA"/>
</dbReference>
<organism evidence="2 3">
    <name type="scientific">Aphanomyces stellatus</name>
    <dbReference type="NCBI Taxonomy" id="120398"/>
    <lineage>
        <taxon>Eukaryota</taxon>
        <taxon>Sar</taxon>
        <taxon>Stramenopiles</taxon>
        <taxon>Oomycota</taxon>
        <taxon>Saprolegniomycetes</taxon>
        <taxon>Saprolegniales</taxon>
        <taxon>Verrucalvaceae</taxon>
        <taxon>Aphanomyces</taxon>
    </lineage>
</organism>
<dbReference type="EMBL" id="VJMH01005790">
    <property type="protein sequence ID" value="KAF0692915.1"/>
    <property type="molecule type" value="Genomic_DNA"/>
</dbReference>
<proteinExistence type="predicted"/>
<dbReference type="OrthoDB" id="70058at2759"/>
<name>A0A485L4S0_9STRA</name>
<gene>
    <name evidence="2" type="primary">Aste57867_16063</name>
    <name evidence="1" type="ORF">As57867_016007</name>
    <name evidence="2" type="ORF">ASTE57867_16063</name>
</gene>
<protein>
    <submittedName>
        <fullName evidence="2">Aste57867_16063 protein</fullName>
    </submittedName>
</protein>
<sequence length="113" mass="12450">MKRRNRPTVSPAREATTVLDGRIVHRAPPTMDAALYRDLLQKYENIATVSPPSYPTLLHDTQTAAATSHASSAPLTICMQCQGLRIEKMQYNYMVLDQTCAGCDGEGVVKNAR</sequence>
<keyword evidence="3" id="KW-1185">Reference proteome</keyword>
<dbReference type="InterPro" id="IPR036410">
    <property type="entry name" value="HSP_DnaJ_Cys-rich_dom_sf"/>
</dbReference>
<dbReference type="SUPFAM" id="SSF57938">
    <property type="entry name" value="DnaJ/Hsp40 cysteine-rich domain"/>
    <property type="match status" value="1"/>
</dbReference>
<dbReference type="Proteomes" id="UP000332933">
    <property type="component" value="Unassembled WGS sequence"/>
</dbReference>
<reference evidence="2 3" key="1">
    <citation type="submission" date="2019-03" db="EMBL/GenBank/DDBJ databases">
        <authorList>
            <person name="Gaulin E."/>
            <person name="Dumas B."/>
        </authorList>
    </citation>
    <scope>NUCLEOTIDE SEQUENCE [LARGE SCALE GENOMIC DNA]</scope>
    <source>
        <strain evidence="2">CBS 568.67</strain>
    </source>
</reference>